<accession>A0A495BKI4</accession>
<dbReference type="GO" id="GO:0016787">
    <property type="term" value="F:hydrolase activity"/>
    <property type="evidence" value="ECO:0007669"/>
    <property type="project" value="InterPro"/>
</dbReference>
<name>A0A495BKI4_VOGIN</name>
<evidence type="ECO:0008006" key="3">
    <source>
        <dbReference type="Google" id="ProtNLM"/>
    </source>
</evidence>
<comment type="caution">
    <text evidence="1">The sequence shown here is derived from an EMBL/GenBank/DDBJ whole genome shotgun (WGS) entry which is preliminary data.</text>
</comment>
<evidence type="ECO:0000313" key="2">
    <source>
        <dbReference type="Proteomes" id="UP000279384"/>
    </source>
</evidence>
<dbReference type="Pfam" id="PF06821">
    <property type="entry name" value="Ser_hydrolase"/>
    <property type="match status" value="1"/>
</dbReference>
<dbReference type="AlphaFoldDB" id="A0A495BKI4"/>
<dbReference type="EMBL" id="RBID01000002">
    <property type="protein sequence ID" value="RKQ62172.1"/>
    <property type="molecule type" value="Genomic_DNA"/>
</dbReference>
<dbReference type="Gene3D" id="3.40.50.1820">
    <property type="entry name" value="alpha/beta hydrolase"/>
    <property type="match status" value="1"/>
</dbReference>
<protein>
    <recommendedName>
        <fullName evidence="3">Alpha/beta hydrolase</fullName>
    </recommendedName>
</protein>
<reference evidence="1 2" key="1">
    <citation type="submission" date="2018-10" db="EMBL/GenBank/DDBJ databases">
        <title>Genomic Encyclopedia of Type Strains, Phase IV (KMG-IV): sequencing the most valuable type-strain genomes for metagenomic binning, comparative biology and taxonomic classification.</title>
        <authorList>
            <person name="Goeker M."/>
        </authorList>
    </citation>
    <scope>NUCLEOTIDE SEQUENCE [LARGE SCALE GENOMIC DNA]</scope>
    <source>
        <strain evidence="1 2">DSM 3303</strain>
    </source>
</reference>
<dbReference type="InterPro" id="IPR029058">
    <property type="entry name" value="AB_hydrolase_fold"/>
</dbReference>
<evidence type="ECO:0000313" key="1">
    <source>
        <dbReference type="EMBL" id="RKQ62172.1"/>
    </source>
</evidence>
<proteinExistence type="predicted"/>
<sequence>MLDDDDVFLITVPGWGNSGASHWQSYWEVLYPLARRVEQDDWLYPTRDAWVQRLAATVADCEGKVVIAAHSLGCHATVEWLGQASLLEQKKVKGVLLVAPPALPITPQRAAASGELPPGAPLPDFAGFAAPRELRLPVPARLVASRDDLFCDWTEAEALAACWQVPLLSAGNSGHMGSNSRLGDWKAGQRLIQQLILD</sequence>
<dbReference type="SUPFAM" id="SSF53474">
    <property type="entry name" value="alpha/beta-Hydrolases"/>
    <property type="match status" value="1"/>
</dbReference>
<organism evidence="1 2">
    <name type="scientific">Vogesella indigofera</name>
    <name type="common">Pseudomonas indigofera</name>
    <dbReference type="NCBI Taxonomy" id="45465"/>
    <lineage>
        <taxon>Bacteria</taxon>
        <taxon>Pseudomonadati</taxon>
        <taxon>Pseudomonadota</taxon>
        <taxon>Betaproteobacteria</taxon>
        <taxon>Neisseriales</taxon>
        <taxon>Chromobacteriaceae</taxon>
        <taxon>Vogesella</taxon>
    </lineage>
</organism>
<dbReference type="RefSeq" id="WP_120809330.1">
    <property type="nucleotide sequence ID" value="NZ_RBID01000002.1"/>
</dbReference>
<dbReference type="Proteomes" id="UP000279384">
    <property type="component" value="Unassembled WGS sequence"/>
</dbReference>
<dbReference type="InterPro" id="IPR010662">
    <property type="entry name" value="RBBP9/YdeN"/>
</dbReference>
<gene>
    <name evidence="1" type="ORF">C8E02_0228</name>
</gene>